<feature type="domain" description="Rhodanese" evidence="2">
    <location>
        <begin position="29"/>
        <end position="145"/>
    </location>
</feature>
<proteinExistence type="predicted"/>
<dbReference type="InterPro" id="IPR027417">
    <property type="entry name" value="P-loop_NTPase"/>
</dbReference>
<sequence length="362" mass="40333">MAPLPEKRHPDMKHPALASVAQLGDYDAIIDVRTPAEFAEDHVPGAINCPVLSNEERVAVGTLYKQVSPFEAKKVGAALISINIARHLQERFRDMPKEWRPLIYCWRGGQRSGAMQIIFRQIGWRADKLDGGYKAFRQHVMEQIDALAPRFAYRVVCGATGSGKTRILQALARQGAQVLDLETLAAHKGSVLGVLPGEPQPAQKGFETALWQALAGFDSSRPVFVEAESRKIGRLHLPDALLEAVRGGECLEVAASLPARVEFLLRDYDYFLQDPEWLVRRLDNLKELQGKETVARWQALAREGGWSQLVQELLDLHYDPHYRRSQGQNYQGRRRHDPFVSDDLSDAGIEALAASMLVAAGA</sequence>
<dbReference type="SUPFAM" id="SSF52821">
    <property type="entry name" value="Rhodanese/Cell cycle control phosphatase"/>
    <property type="match status" value="1"/>
</dbReference>
<protein>
    <submittedName>
        <fullName evidence="3">tRNA 2-selenouridine synthase</fullName>
    </submittedName>
</protein>
<gene>
    <name evidence="3" type="ORF">EV678_0495</name>
</gene>
<dbReference type="NCBIfam" id="NF008752">
    <property type="entry name" value="PRK11784.1-4"/>
    <property type="match status" value="1"/>
</dbReference>
<dbReference type="InterPro" id="IPR001763">
    <property type="entry name" value="Rhodanese-like_dom"/>
</dbReference>
<dbReference type="PANTHER" id="PTHR30401:SF0">
    <property type="entry name" value="TRNA 2-SELENOURIDINE SYNTHASE"/>
    <property type="match status" value="1"/>
</dbReference>
<reference evidence="3 4" key="1">
    <citation type="submission" date="2019-02" db="EMBL/GenBank/DDBJ databases">
        <title>Genomic Encyclopedia of Type Strains, Phase IV (KMG-IV): sequencing the most valuable type-strain genomes for metagenomic binning, comparative biology and taxonomic classification.</title>
        <authorList>
            <person name="Goeker M."/>
        </authorList>
    </citation>
    <scope>NUCLEOTIDE SEQUENCE [LARGE SCALE GENOMIC DNA]</scope>
    <source>
        <strain evidence="3 4">DSM 21223</strain>
    </source>
</reference>
<evidence type="ECO:0000256" key="1">
    <source>
        <dbReference type="ARBA" id="ARBA00023266"/>
    </source>
</evidence>
<dbReference type="PANTHER" id="PTHR30401">
    <property type="entry name" value="TRNA 2-SELENOURIDINE SYNTHASE"/>
    <property type="match status" value="1"/>
</dbReference>
<dbReference type="EMBL" id="SHKM01000001">
    <property type="protein sequence ID" value="RZT89702.1"/>
    <property type="molecule type" value="Genomic_DNA"/>
</dbReference>
<dbReference type="SMART" id="SM00450">
    <property type="entry name" value="RHOD"/>
    <property type="match status" value="1"/>
</dbReference>
<name>A0ABY0IQ45_9RHOO</name>
<keyword evidence="4" id="KW-1185">Reference proteome</keyword>
<comment type="caution">
    <text evidence="3">The sequence shown here is derived from an EMBL/GenBank/DDBJ whole genome shotgun (WGS) entry which is preliminary data.</text>
</comment>
<dbReference type="NCBIfam" id="NF008750">
    <property type="entry name" value="PRK11784.1-2"/>
    <property type="match status" value="1"/>
</dbReference>
<dbReference type="Proteomes" id="UP000292136">
    <property type="component" value="Unassembled WGS sequence"/>
</dbReference>
<organism evidence="3 4">
    <name type="scientific">Azospira oryzae</name>
    <dbReference type="NCBI Taxonomy" id="146939"/>
    <lineage>
        <taxon>Bacteria</taxon>
        <taxon>Pseudomonadati</taxon>
        <taxon>Pseudomonadota</taxon>
        <taxon>Betaproteobacteria</taxon>
        <taxon>Rhodocyclales</taxon>
        <taxon>Rhodocyclaceae</taxon>
        <taxon>Azospira</taxon>
    </lineage>
</organism>
<dbReference type="InterPro" id="IPR036873">
    <property type="entry name" value="Rhodanese-like_dom_sf"/>
</dbReference>
<accession>A0ABY0IQ45</accession>
<dbReference type="Gene3D" id="3.40.250.10">
    <property type="entry name" value="Rhodanese-like domain"/>
    <property type="match status" value="1"/>
</dbReference>
<dbReference type="PROSITE" id="PS50206">
    <property type="entry name" value="RHODANESE_3"/>
    <property type="match status" value="1"/>
</dbReference>
<dbReference type="InterPro" id="IPR017582">
    <property type="entry name" value="SelU"/>
</dbReference>
<keyword evidence="1" id="KW-0711">Selenium</keyword>
<evidence type="ECO:0000313" key="3">
    <source>
        <dbReference type="EMBL" id="RZT89702.1"/>
    </source>
</evidence>
<dbReference type="InterPro" id="IPR058840">
    <property type="entry name" value="AAA_SelU"/>
</dbReference>
<dbReference type="Pfam" id="PF00581">
    <property type="entry name" value="Rhodanese"/>
    <property type="match status" value="1"/>
</dbReference>
<dbReference type="SUPFAM" id="SSF52540">
    <property type="entry name" value="P-loop containing nucleoside triphosphate hydrolases"/>
    <property type="match status" value="1"/>
</dbReference>
<dbReference type="NCBIfam" id="TIGR03167">
    <property type="entry name" value="tRNA_sel_U_synt"/>
    <property type="match status" value="1"/>
</dbReference>
<evidence type="ECO:0000313" key="4">
    <source>
        <dbReference type="Proteomes" id="UP000292136"/>
    </source>
</evidence>
<evidence type="ECO:0000259" key="2">
    <source>
        <dbReference type="PROSITE" id="PS50206"/>
    </source>
</evidence>
<dbReference type="Pfam" id="PF26341">
    <property type="entry name" value="AAA_SelU"/>
    <property type="match status" value="1"/>
</dbReference>